<reference evidence="2 3" key="1">
    <citation type="submission" date="2020-04" db="EMBL/GenBank/DDBJ databases">
        <title>Perkinsus chesapeaki whole genome sequence.</title>
        <authorList>
            <person name="Bogema D.R."/>
        </authorList>
    </citation>
    <scope>NUCLEOTIDE SEQUENCE [LARGE SCALE GENOMIC DNA]</scope>
    <source>
        <strain evidence="2">ATCC PRA-425</strain>
    </source>
</reference>
<organism evidence="2 3">
    <name type="scientific">Perkinsus chesapeaki</name>
    <name type="common">Clam parasite</name>
    <name type="synonym">Perkinsus andrewsi</name>
    <dbReference type="NCBI Taxonomy" id="330153"/>
    <lineage>
        <taxon>Eukaryota</taxon>
        <taxon>Sar</taxon>
        <taxon>Alveolata</taxon>
        <taxon>Perkinsozoa</taxon>
        <taxon>Perkinsea</taxon>
        <taxon>Perkinsida</taxon>
        <taxon>Perkinsidae</taxon>
        <taxon>Perkinsus</taxon>
    </lineage>
</organism>
<protein>
    <submittedName>
        <fullName evidence="2">Uncharacterized protein</fullName>
    </submittedName>
</protein>
<gene>
    <name evidence="2" type="ORF">FOL47_010061</name>
</gene>
<accession>A0A7J6MQE8</accession>
<name>A0A7J6MQE8_PERCH</name>
<feature type="signal peptide" evidence="1">
    <location>
        <begin position="1"/>
        <end position="18"/>
    </location>
</feature>
<feature type="chain" id="PRO_5029628860" evidence="1">
    <location>
        <begin position="19"/>
        <end position="349"/>
    </location>
</feature>
<evidence type="ECO:0000313" key="2">
    <source>
        <dbReference type="EMBL" id="KAF4673802.1"/>
    </source>
</evidence>
<sequence length="349" mass="39727">MLLVLAYLIALSTNLIEATPFRGPRVMSERSTKCMATYSWRQAYWTDNDTSFIDFFKTPQAKEYNCGDVYLNIADASNEGHLLSPERLADFLSQFREVSGNTATIYLFYAGGAPGYNDTVWALDFVRLFEEFNLHYTHPSLGPVAISFNVDLPLQAWMEIFDKTDEMKKTLHGYDVKVGASLRTVNSNRRLVDTIMARSDHVTVTTFSNSAAGLYDKFKIFLNETCPNCNNDYYCNYKAKITFLGEGDCTLPEDCSVVSMCAKFSACPDDPNGGILYAYNTMTKAFDEIRGGILPSYRFDHFFPAHETHIGLNYFEWVRCFYGYQTWIEAHLSECGSQYFPLSRKCNAQ</sequence>
<evidence type="ECO:0000256" key="1">
    <source>
        <dbReference type="SAM" id="SignalP"/>
    </source>
</evidence>
<comment type="caution">
    <text evidence="2">The sequence shown here is derived from an EMBL/GenBank/DDBJ whole genome shotgun (WGS) entry which is preliminary data.</text>
</comment>
<dbReference type="Proteomes" id="UP000591131">
    <property type="component" value="Unassembled WGS sequence"/>
</dbReference>
<dbReference type="AlphaFoldDB" id="A0A7J6MQE8"/>
<proteinExistence type="predicted"/>
<keyword evidence="3" id="KW-1185">Reference proteome</keyword>
<evidence type="ECO:0000313" key="3">
    <source>
        <dbReference type="Proteomes" id="UP000591131"/>
    </source>
</evidence>
<dbReference type="EMBL" id="JAAPAO010000075">
    <property type="protein sequence ID" value="KAF4673802.1"/>
    <property type="molecule type" value="Genomic_DNA"/>
</dbReference>
<keyword evidence="1" id="KW-0732">Signal</keyword>